<dbReference type="EMBL" id="QFQS01000009">
    <property type="protein sequence ID" value="PZQ95136.1"/>
    <property type="molecule type" value="Genomic_DNA"/>
</dbReference>
<evidence type="ECO:0000256" key="1">
    <source>
        <dbReference type="SAM" id="MobiDB-lite"/>
    </source>
</evidence>
<evidence type="ECO:0000313" key="2">
    <source>
        <dbReference type="EMBL" id="PZQ95136.1"/>
    </source>
</evidence>
<proteinExistence type="predicted"/>
<reference evidence="2 3" key="1">
    <citation type="submission" date="2017-08" db="EMBL/GenBank/DDBJ databases">
        <title>Infants hospitalized years apart are colonized by the same room-sourced microbial strains.</title>
        <authorList>
            <person name="Brooks B."/>
            <person name="Olm M.R."/>
            <person name="Firek B.A."/>
            <person name="Baker R."/>
            <person name="Thomas B.C."/>
            <person name="Morowitz M.J."/>
            <person name="Banfield J.F."/>
        </authorList>
    </citation>
    <scope>NUCLEOTIDE SEQUENCE [LARGE SCALE GENOMIC DNA]</scope>
    <source>
        <strain evidence="2">S2_003_000_R2_11</strain>
    </source>
</reference>
<dbReference type="InterPro" id="IPR021229">
    <property type="entry name" value="DUF2800"/>
</dbReference>
<name>A0A2W5RZ48_CERSP</name>
<accession>A0A2W5RZ48</accession>
<gene>
    <name evidence="2" type="ORF">DI533_20000</name>
</gene>
<sequence>MSAHFHRGPSGAHRWRPCPGSIREEAGLPDDAGMEAALGTVFHEYAALCLELGLEPYVFVDKPCDTDQGTLYFDNEMADHMLSGLDYVRDIAAQPGVQMYVEVQIDISPWVGFADDGTPGFGTSDVILIDVINRIIYVFDWKYGAGVPVDPRWNDQAILYLLGAWNTLCGEIFGWEPEGVDVQIIIEQPRAPGGGGVWPTTMVEMLAEGEKIKADAEATLDPDAPCNPGKKQCSFCKAAKANTCKSRTEYLLNVFDTKMDEIDELAEIGAKLPLPKPKALTPEQRSFVLLNKDMVTKWFDDLHAEAYADAEAGRPVPGMKLVDGRSPARVWKDEAKAKFMLDAEFGDKAYTKKYLSPTGVEDTIGEKAFKGSKFARATKVGEPAPVLVPETDKRVARADKQQRFDKLMEEDSLV</sequence>
<dbReference type="Proteomes" id="UP000248975">
    <property type="component" value="Unassembled WGS sequence"/>
</dbReference>
<dbReference type="Pfam" id="PF10926">
    <property type="entry name" value="DUF2800"/>
    <property type="match status" value="1"/>
</dbReference>
<dbReference type="AlphaFoldDB" id="A0A2W5RZ48"/>
<feature type="region of interest" description="Disordered" evidence="1">
    <location>
        <begin position="1"/>
        <end position="26"/>
    </location>
</feature>
<comment type="caution">
    <text evidence="2">The sequence shown here is derived from an EMBL/GenBank/DDBJ whole genome shotgun (WGS) entry which is preliminary data.</text>
</comment>
<organism evidence="2 3">
    <name type="scientific">Cereibacter sphaeroides</name>
    <name type="common">Rhodobacter sphaeroides</name>
    <dbReference type="NCBI Taxonomy" id="1063"/>
    <lineage>
        <taxon>Bacteria</taxon>
        <taxon>Pseudomonadati</taxon>
        <taxon>Pseudomonadota</taxon>
        <taxon>Alphaproteobacteria</taxon>
        <taxon>Rhodobacterales</taxon>
        <taxon>Paracoccaceae</taxon>
        <taxon>Cereibacter</taxon>
    </lineage>
</organism>
<evidence type="ECO:0000313" key="3">
    <source>
        <dbReference type="Proteomes" id="UP000248975"/>
    </source>
</evidence>
<evidence type="ECO:0008006" key="4">
    <source>
        <dbReference type="Google" id="ProtNLM"/>
    </source>
</evidence>
<protein>
    <recommendedName>
        <fullName evidence="4">DUF2800 domain-containing protein</fullName>
    </recommendedName>
</protein>